<evidence type="ECO:0000313" key="7">
    <source>
        <dbReference type="Proteomes" id="UP000051574"/>
    </source>
</evidence>
<keyword evidence="3" id="KW-0862">Zinc</keyword>
<protein>
    <recommendedName>
        <fullName evidence="5">RING-type domain-containing protein</fullName>
    </recommendedName>
</protein>
<dbReference type="PROSITE" id="PS50089">
    <property type="entry name" value="ZF_RING_2"/>
    <property type="match status" value="1"/>
</dbReference>
<evidence type="ECO:0000256" key="3">
    <source>
        <dbReference type="ARBA" id="ARBA00022833"/>
    </source>
</evidence>
<dbReference type="CDD" id="cd00022">
    <property type="entry name" value="BIR"/>
    <property type="match status" value="1"/>
</dbReference>
<dbReference type="PROSITE" id="PS50143">
    <property type="entry name" value="BIR_REPEAT_2"/>
    <property type="match status" value="1"/>
</dbReference>
<dbReference type="SMART" id="SM00238">
    <property type="entry name" value="BIR"/>
    <property type="match status" value="1"/>
</dbReference>
<accession>A0A0T6B017</accession>
<dbReference type="Gene3D" id="1.10.1170.10">
    <property type="entry name" value="Inhibitor Of Apoptosis Protein (2mihbC-IAP-1), Chain A"/>
    <property type="match status" value="1"/>
</dbReference>
<comment type="similarity">
    <text evidence="1">Belongs to the IAP family.</text>
</comment>
<evidence type="ECO:0000259" key="5">
    <source>
        <dbReference type="PROSITE" id="PS50089"/>
    </source>
</evidence>
<reference evidence="6 7" key="1">
    <citation type="submission" date="2015-09" db="EMBL/GenBank/DDBJ databases">
        <title>Draft genome of the scarab beetle Oryctes borbonicus.</title>
        <authorList>
            <person name="Meyer J.M."/>
            <person name="Markov G.V."/>
            <person name="Baskaran P."/>
            <person name="Herrmann M."/>
            <person name="Sommer R.J."/>
            <person name="Roedelsperger C."/>
        </authorList>
    </citation>
    <scope>NUCLEOTIDE SEQUENCE [LARGE SCALE GENOMIC DNA]</scope>
    <source>
        <strain evidence="6">OB123</strain>
        <tissue evidence="6">Whole animal</tissue>
    </source>
</reference>
<feature type="domain" description="RING-type" evidence="5">
    <location>
        <begin position="138"/>
        <end position="172"/>
    </location>
</feature>
<name>A0A0T6B017_9SCAR</name>
<keyword evidence="2 4" id="KW-0863">Zinc-finger</keyword>
<dbReference type="Pfam" id="PF13920">
    <property type="entry name" value="zf-C3HC4_3"/>
    <property type="match status" value="1"/>
</dbReference>
<dbReference type="AlphaFoldDB" id="A0A0T6B017"/>
<dbReference type="InterPro" id="IPR050784">
    <property type="entry name" value="IAP"/>
</dbReference>
<evidence type="ECO:0000313" key="6">
    <source>
        <dbReference type="EMBL" id="KRT80787.1"/>
    </source>
</evidence>
<dbReference type="PROSITE" id="PS01282">
    <property type="entry name" value="BIR_REPEAT_1"/>
    <property type="match status" value="1"/>
</dbReference>
<dbReference type="Gene3D" id="3.30.40.10">
    <property type="entry name" value="Zinc/RING finger domain, C3HC4 (zinc finger)"/>
    <property type="match status" value="1"/>
</dbReference>
<dbReference type="EMBL" id="LJIG01016376">
    <property type="protein sequence ID" value="KRT80787.1"/>
    <property type="molecule type" value="Genomic_DNA"/>
</dbReference>
<feature type="non-terminal residue" evidence="6">
    <location>
        <position position="173"/>
    </location>
</feature>
<evidence type="ECO:0000256" key="2">
    <source>
        <dbReference type="ARBA" id="ARBA00022771"/>
    </source>
</evidence>
<evidence type="ECO:0000256" key="1">
    <source>
        <dbReference type="ARBA" id="ARBA00006672"/>
    </source>
</evidence>
<dbReference type="Proteomes" id="UP000051574">
    <property type="component" value="Unassembled WGS sequence"/>
</dbReference>
<evidence type="ECO:0000256" key="4">
    <source>
        <dbReference type="PROSITE-ProRule" id="PRU00175"/>
    </source>
</evidence>
<sequence length="173" mass="20269">MYGAEGPEETTSDASLYDDKEHIYRAFTTVDWRLSSFKHWPISLKQSPEAMAKAGFYYQGYGDMVICYKCDLHLKHWEEHDDPWVEHIRWRSTCEHVRTEKDSDFIKNVLYALNMAEQWAKVEKKKTQPTLSEEQVMCAICKHKTRTIVYHPCWHLASCKTCGDNLLKCPLCG</sequence>
<comment type="caution">
    <text evidence="6">The sequence shown here is derived from an EMBL/GenBank/DDBJ whole genome shotgun (WGS) entry which is preliminary data.</text>
</comment>
<dbReference type="PANTHER" id="PTHR10044">
    <property type="entry name" value="INHIBITOR OF APOPTOSIS"/>
    <property type="match status" value="1"/>
</dbReference>
<dbReference type="PANTHER" id="PTHR10044:SF139">
    <property type="entry name" value="DEATH-ASSOCIATED INHIBITOR OF APOPTOSIS 2"/>
    <property type="match status" value="1"/>
</dbReference>
<dbReference type="InterPro" id="IPR001370">
    <property type="entry name" value="BIR_rpt"/>
</dbReference>
<dbReference type="InterPro" id="IPR013083">
    <property type="entry name" value="Znf_RING/FYVE/PHD"/>
</dbReference>
<dbReference type="GO" id="GO:0008270">
    <property type="term" value="F:zinc ion binding"/>
    <property type="evidence" value="ECO:0007669"/>
    <property type="project" value="UniProtKB-KW"/>
</dbReference>
<gene>
    <name evidence="6" type="ORF">AMK59_5172</name>
</gene>
<keyword evidence="2 4" id="KW-0479">Metal-binding</keyword>
<keyword evidence="7" id="KW-1185">Reference proteome</keyword>
<dbReference type="OrthoDB" id="5855668at2759"/>
<proteinExistence type="inferred from homology"/>
<organism evidence="6 7">
    <name type="scientific">Oryctes borbonicus</name>
    <dbReference type="NCBI Taxonomy" id="1629725"/>
    <lineage>
        <taxon>Eukaryota</taxon>
        <taxon>Metazoa</taxon>
        <taxon>Ecdysozoa</taxon>
        <taxon>Arthropoda</taxon>
        <taxon>Hexapoda</taxon>
        <taxon>Insecta</taxon>
        <taxon>Pterygota</taxon>
        <taxon>Neoptera</taxon>
        <taxon>Endopterygota</taxon>
        <taxon>Coleoptera</taxon>
        <taxon>Polyphaga</taxon>
        <taxon>Scarabaeiformia</taxon>
        <taxon>Scarabaeidae</taxon>
        <taxon>Dynastinae</taxon>
        <taxon>Oryctes</taxon>
    </lineage>
</organism>
<dbReference type="SUPFAM" id="SSF57924">
    <property type="entry name" value="Inhibitor of apoptosis (IAP) repeat"/>
    <property type="match status" value="1"/>
</dbReference>
<dbReference type="Pfam" id="PF00653">
    <property type="entry name" value="BIR"/>
    <property type="match status" value="1"/>
</dbReference>
<dbReference type="InterPro" id="IPR001841">
    <property type="entry name" value="Znf_RING"/>
</dbReference>